<evidence type="ECO:0000313" key="1">
    <source>
        <dbReference type="EMBL" id="SUE32750.1"/>
    </source>
</evidence>
<accession>A0A379MPB9</accession>
<dbReference type="EMBL" id="UGQM01000008">
    <property type="protein sequence ID" value="SUE32750.1"/>
    <property type="molecule type" value="Genomic_DNA"/>
</dbReference>
<dbReference type="Proteomes" id="UP000254291">
    <property type="component" value="Unassembled WGS sequence"/>
</dbReference>
<name>A0A379MPB9_9MYCO</name>
<sequence length="40" mass="4304">MTLLGHESMVTSQRYVTAAGVETRAAAAQNKLYALLQDGH</sequence>
<proteinExistence type="predicted"/>
<evidence type="ECO:0000313" key="2">
    <source>
        <dbReference type="Proteomes" id="UP000254291"/>
    </source>
</evidence>
<dbReference type="AlphaFoldDB" id="A0A379MPB9"/>
<gene>
    <name evidence="1" type="ORF">NCTC10742_06114</name>
</gene>
<organism evidence="1 2">
    <name type="scientific">Mycolicibacterium gilvum</name>
    <dbReference type="NCBI Taxonomy" id="1804"/>
    <lineage>
        <taxon>Bacteria</taxon>
        <taxon>Bacillati</taxon>
        <taxon>Actinomycetota</taxon>
        <taxon>Actinomycetes</taxon>
        <taxon>Mycobacteriales</taxon>
        <taxon>Mycobacteriaceae</taxon>
        <taxon>Mycolicibacterium</taxon>
    </lineage>
</organism>
<dbReference type="RefSeq" id="WP_308207179.1">
    <property type="nucleotide sequence ID" value="NZ_JACKST010000169.1"/>
</dbReference>
<protein>
    <submittedName>
        <fullName evidence="1">Site-specific recombinase XerD</fullName>
    </submittedName>
</protein>
<reference evidence="1 2" key="1">
    <citation type="submission" date="2018-06" db="EMBL/GenBank/DDBJ databases">
        <authorList>
            <consortium name="Pathogen Informatics"/>
            <person name="Doyle S."/>
        </authorList>
    </citation>
    <scope>NUCLEOTIDE SEQUENCE [LARGE SCALE GENOMIC DNA]</scope>
    <source>
        <strain evidence="1 2">NCTC10742</strain>
    </source>
</reference>